<comment type="caution">
    <text evidence="2">The sequence shown here is derived from an EMBL/GenBank/DDBJ whole genome shotgun (WGS) entry which is preliminary data.</text>
</comment>
<dbReference type="Pfam" id="PF05729">
    <property type="entry name" value="NACHT"/>
    <property type="match status" value="1"/>
</dbReference>
<accession>A0A7I8WE41</accession>
<organism evidence="2 3">
    <name type="scientific">Dimorphilus gyrociliatus</name>
    <dbReference type="NCBI Taxonomy" id="2664684"/>
    <lineage>
        <taxon>Eukaryota</taxon>
        <taxon>Metazoa</taxon>
        <taxon>Spiralia</taxon>
        <taxon>Lophotrochozoa</taxon>
        <taxon>Annelida</taxon>
        <taxon>Polychaeta</taxon>
        <taxon>Polychaeta incertae sedis</taxon>
        <taxon>Dinophilidae</taxon>
        <taxon>Dimorphilus</taxon>
    </lineage>
</organism>
<dbReference type="InterPro" id="IPR007111">
    <property type="entry name" value="NACHT_NTPase"/>
</dbReference>
<gene>
    <name evidence="2" type="ORF">DGYR_LOCUS13600</name>
</gene>
<protein>
    <submittedName>
        <fullName evidence="2">DgyrCDS14496</fullName>
    </submittedName>
</protein>
<dbReference type="InterPro" id="IPR027417">
    <property type="entry name" value="P-loop_NTPase"/>
</dbReference>
<dbReference type="OrthoDB" id="120976at2759"/>
<feature type="domain" description="NACHT" evidence="1">
    <location>
        <begin position="156"/>
        <end position="299"/>
    </location>
</feature>
<evidence type="ECO:0000313" key="3">
    <source>
        <dbReference type="Proteomes" id="UP000549394"/>
    </source>
</evidence>
<keyword evidence="3" id="KW-1185">Reference proteome</keyword>
<dbReference type="PANTHER" id="PTHR46844">
    <property type="entry name" value="SLR5058 PROTEIN"/>
    <property type="match status" value="1"/>
</dbReference>
<dbReference type="Gene3D" id="3.40.50.300">
    <property type="entry name" value="P-loop containing nucleotide triphosphate hydrolases"/>
    <property type="match status" value="1"/>
</dbReference>
<sequence>MEGMKFETNPILNQYRNSFEELLNEPEFVNNLISKEIILSNHNYNSTNLVNNHLIKCKLVDILNVLLDFQSPGYQRLFWNIKSTWKNLVEEMKKLTLQRISTLPKIPFINDKTNLDSIDNIMTPIKIVYESKQCSREKCILTCGNEFMEGLENSNRVFIFGEAGIGKTYHCYKILNDWACGLICQDSLLLSIKLGQISKSETFTDVIFNHNLVDNINIQRDILDYYLSEECEDKARKIVFLLDGADELGIKESRFYKIIHKIHYTPHAVVVWSRTYKLEEVRKTYDTLLEIIGFGNEQKRDDVDIYSGDDKQQTLQSVELFNFLKVDRQDLLEFCQYPLIAVLTAAVWERRGKSIKDFYNISEDVVDILFQKINISKDNPNYEIFYKEFGLKSFNNLSNGEPMTTTQQFLHSTNNLAGLITTTSYSYSRCEEEISFRFIHHLFQEYFAAKYLIYDLLNEQKSRQHLLLKISTEILI</sequence>
<dbReference type="EMBL" id="CAJFCJ010000044">
    <property type="protein sequence ID" value="CAD5126352.1"/>
    <property type="molecule type" value="Genomic_DNA"/>
</dbReference>
<name>A0A7I8WE41_9ANNE</name>
<proteinExistence type="predicted"/>
<dbReference type="AlphaFoldDB" id="A0A7I8WE41"/>
<reference evidence="2 3" key="1">
    <citation type="submission" date="2020-08" db="EMBL/GenBank/DDBJ databases">
        <authorList>
            <person name="Hejnol A."/>
        </authorList>
    </citation>
    <scope>NUCLEOTIDE SEQUENCE [LARGE SCALE GENOMIC DNA]</scope>
</reference>
<dbReference type="PANTHER" id="PTHR46844:SF1">
    <property type="entry name" value="SLR5058 PROTEIN"/>
    <property type="match status" value="1"/>
</dbReference>
<dbReference type="SUPFAM" id="SSF52540">
    <property type="entry name" value="P-loop containing nucleoside triphosphate hydrolases"/>
    <property type="match status" value="1"/>
</dbReference>
<dbReference type="Proteomes" id="UP000549394">
    <property type="component" value="Unassembled WGS sequence"/>
</dbReference>
<evidence type="ECO:0000259" key="1">
    <source>
        <dbReference type="Pfam" id="PF05729"/>
    </source>
</evidence>
<evidence type="ECO:0000313" key="2">
    <source>
        <dbReference type="EMBL" id="CAD5126352.1"/>
    </source>
</evidence>